<dbReference type="KEGG" id="hir:HETIRDRAFT_118709"/>
<feature type="chain" id="PRO_5004843860" evidence="1">
    <location>
        <begin position="20"/>
        <end position="147"/>
    </location>
</feature>
<dbReference type="RefSeq" id="XP_009551274.1">
    <property type="nucleotide sequence ID" value="XM_009552979.1"/>
</dbReference>
<keyword evidence="3" id="KW-1185">Reference proteome</keyword>
<dbReference type="SUPFAM" id="SSF54909">
    <property type="entry name" value="Dimeric alpha+beta barrel"/>
    <property type="match status" value="1"/>
</dbReference>
<gene>
    <name evidence="2" type="ORF">HETIRDRAFT_118709</name>
</gene>
<dbReference type="Gene3D" id="3.30.70.100">
    <property type="match status" value="1"/>
</dbReference>
<evidence type="ECO:0000256" key="1">
    <source>
        <dbReference type="SAM" id="SignalP"/>
    </source>
</evidence>
<dbReference type="InterPro" id="IPR011008">
    <property type="entry name" value="Dimeric_a/b-barrel"/>
</dbReference>
<dbReference type="InParanoid" id="W4JSC9"/>
<evidence type="ECO:0000313" key="3">
    <source>
        <dbReference type="Proteomes" id="UP000030671"/>
    </source>
</evidence>
<dbReference type="EMBL" id="KI925464">
    <property type="protein sequence ID" value="ETW76354.1"/>
    <property type="molecule type" value="Genomic_DNA"/>
</dbReference>
<protein>
    <submittedName>
        <fullName evidence="2">Uncharacterized protein</fullName>
    </submittedName>
</protein>
<organism evidence="2 3">
    <name type="scientific">Heterobasidion irregulare (strain TC 32-1)</name>
    <dbReference type="NCBI Taxonomy" id="747525"/>
    <lineage>
        <taxon>Eukaryota</taxon>
        <taxon>Fungi</taxon>
        <taxon>Dikarya</taxon>
        <taxon>Basidiomycota</taxon>
        <taxon>Agaricomycotina</taxon>
        <taxon>Agaricomycetes</taxon>
        <taxon>Russulales</taxon>
        <taxon>Bondarzewiaceae</taxon>
        <taxon>Heterobasidion</taxon>
        <taxon>Heterobasidion annosum species complex</taxon>
    </lineage>
</organism>
<proteinExistence type="predicted"/>
<dbReference type="AlphaFoldDB" id="W4JSC9"/>
<sequence length="147" mass="16297">MSSSILTLAIFAVTGTIMSKPTQVLHTRNFFVAGKIHIDAEPGALHWFGFQVDTKVDEPARFSIFDMFANEADRDDHPLTSMLACSILCLTPLDVEIDPHEGRSHMTPMVMMNGRLCPPRASRHGIMMHHAAINLSVITQHGQESDD</sequence>
<name>W4JSC9_HETIT</name>
<accession>W4JSC9</accession>
<evidence type="ECO:0000313" key="2">
    <source>
        <dbReference type="EMBL" id="ETW76354.1"/>
    </source>
</evidence>
<feature type="signal peptide" evidence="1">
    <location>
        <begin position="1"/>
        <end position="19"/>
    </location>
</feature>
<dbReference type="Proteomes" id="UP000030671">
    <property type="component" value="Unassembled WGS sequence"/>
</dbReference>
<dbReference type="HOGENOM" id="CLU_1768327_0_0_1"/>
<reference evidence="2 3" key="1">
    <citation type="journal article" date="2012" name="New Phytol.">
        <title>Insight into trade-off between wood decay and parasitism from the genome of a fungal forest pathogen.</title>
        <authorList>
            <person name="Olson A."/>
            <person name="Aerts A."/>
            <person name="Asiegbu F."/>
            <person name="Belbahri L."/>
            <person name="Bouzid O."/>
            <person name="Broberg A."/>
            <person name="Canback B."/>
            <person name="Coutinho P.M."/>
            <person name="Cullen D."/>
            <person name="Dalman K."/>
            <person name="Deflorio G."/>
            <person name="van Diepen L.T."/>
            <person name="Dunand C."/>
            <person name="Duplessis S."/>
            <person name="Durling M."/>
            <person name="Gonthier P."/>
            <person name="Grimwood J."/>
            <person name="Fossdal C.G."/>
            <person name="Hansson D."/>
            <person name="Henrissat B."/>
            <person name="Hietala A."/>
            <person name="Himmelstrand K."/>
            <person name="Hoffmeister D."/>
            <person name="Hogberg N."/>
            <person name="James T.Y."/>
            <person name="Karlsson M."/>
            <person name="Kohler A."/>
            <person name="Kues U."/>
            <person name="Lee Y.H."/>
            <person name="Lin Y.C."/>
            <person name="Lind M."/>
            <person name="Lindquist E."/>
            <person name="Lombard V."/>
            <person name="Lucas S."/>
            <person name="Lunden K."/>
            <person name="Morin E."/>
            <person name="Murat C."/>
            <person name="Park J."/>
            <person name="Raffaello T."/>
            <person name="Rouze P."/>
            <person name="Salamov A."/>
            <person name="Schmutz J."/>
            <person name="Solheim H."/>
            <person name="Stahlberg J."/>
            <person name="Velez H."/>
            <person name="de Vries R.P."/>
            <person name="Wiebenga A."/>
            <person name="Woodward S."/>
            <person name="Yakovlev I."/>
            <person name="Garbelotto M."/>
            <person name="Martin F."/>
            <person name="Grigoriev I.V."/>
            <person name="Stenlid J."/>
        </authorList>
    </citation>
    <scope>NUCLEOTIDE SEQUENCE [LARGE SCALE GENOMIC DNA]</scope>
    <source>
        <strain evidence="2 3">TC 32-1</strain>
    </source>
</reference>
<keyword evidence="1" id="KW-0732">Signal</keyword>
<dbReference type="GeneID" id="20666603"/>
<dbReference type="eggNOG" id="ENOG502RCZD">
    <property type="taxonomic scope" value="Eukaryota"/>
</dbReference>